<keyword evidence="3" id="KW-1185">Reference proteome</keyword>
<name>A0A4Y2RLB1_ARAVE</name>
<dbReference type="Proteomes" id="UP000499080">
    <property type="component" value="Unassembled WGS sequence"/>
</dbReference>
<dbReference type="AlphaFoldDB" id="A0A4Y2RLB1"/>
<gene>
    <name evidence="2" type="ORF">AVEN_147685_1</name>
</gene>
<evidence type="ECO:0000313" key="3">
    <source>
        <dbReference type="Proteomes" id="UP000499080"/>
    </source>
</evidence>
<evidence type="ECO:0000256" key="1">
    <source>
        <dbReference type="SAM" id="SignalP"/>
    </source>
</evidence>
<evidence type="ECO:0000313" key="2">
    <source>
        <dbReference type="EMBL" id="GBN76451.1"/>
    </source>
</evidence>
<dbReference type="EMBL" id="BGPR01017537">
    <property type="protein sequence ID" value="GBN76451.1"/>
    <property type="molecule type" value="Genomic_DNA"/>
</dbReference>
<feature type="chain" id="PRO_5021462624" evidence="1">
    <location>
        <begin position="20"/>
        <end position="153"/>
    </location>
</feature>
<dbReference type="OrthoDB" id="6453950at2759"/>
<organism evidence="2 3">
    <name type="scientific">Araneus ventricosus</name>
    <name type="common">Orbweaver spider</name>
    <name type="synonym">Epeira ventricosa</name>
    <dbReference type="NCBI Taxonomy" id="182803"/>
    <lineage>
        <taxon>Eukaryota</taxon>
        <taxon>Metazoa</taxon>
        <taxon>Ecdysozoa</taxon>
        <taxon>Arthropoda</taxon>
        <taxon>Chelicerata</taxon>
        <taxon>Arachnida</taxon>
        <taxon>Araneae</taxon>
        <taxon>Araneomorphae</taxon>
        <taxon>Entelegynae</taxon>
        <taxon>Araneoidea</taxon>
        <taxon>Araneidae</taxon>
        <taxon>Araneus</taxon>
    </lineage>
</organism>
<sequence length="153" mass="17470">MFTLPAILYLKLLPLFGQCLYHVFLIVPNNSRPPHAGGGLPIGPLPALHPFWVGRASVGIFTQHSTRFMDAKDLKSALEYSMKYEAARTMSKTSRHVRSMEIEDNTSRERDDKCESLFNRLEKLLNSSVAGKKNTLRRNSNVTCWKCNKMWQV</sequence>
<proteinExistence type="predicted"/>
<keyword evidence="1" id="KW-0732">Signal</keyword>
<protein>
    <submittedName>
        <fullName evidence="2">Uncharacterized protein</fullName>
    </submittedName>
</protein>
<comment type="caution">
    <text evidence="2">The sequence shown here is derived from an EMBL/GenBank/DDBJ whole genome shotgun (WGS) entry which is preliminary data.</text>
</comment>
<feature type="signal peptide" evidence="1">
    <location>
        <begin position="1"/>
        <end position="19"/>
    </location>
</feature>
<accession>A0A4Y2RLB1</accession>
<reference evidence="2 3" key="1">
    <citation type="journal article" date="2019" name="Sci. Rep.">
        <title>Orb-weaving spider Araneus ventricosus genome elucidates the spidroin gene catalogue.</title>
        <authorList>
            <person name="Kono N."/>
            <person name="Nakamura H."/>
            <person name="Ohtoshi R."/>
            <person name="Moran D.A.P."/>
            <person name="Shinohara A."/>
            <person name="Yoshida Y."/>
            <person name="Fujiwara M."/>
            <person name="Mori M."/>
            <person name="Tomita M."/>
            <person name="Arakawa K."/>
        </authorList>
    </citation>
    <scope>NUCLEOTIDE SEQUENCE [LARGE SCALE GENOMIC DNA]</scope>
</reference>